<accession>A0A3P5ZCF9</accession>
<organism evidence="2">
    <name type="scientific">Brassica campestris</name>
    <name type="common">Field mustard</name>
    <dbReference type="NCBI Taxonomy" id="3711"/>
    <lineage>
        <taxon>Eukaryota</taxon>
        <taxon>Viridiplantae</taxon>
        <taxon>Streptophyta</taxon>
        <taxon>Embryophyta</taxon>
        <taxon>Tracheophyta</taxon>
        <taxon>Spermatophyta</taxon>
        <taxon>Magnoliopsida</taxon>
        <taxon>eudicotyledons</taxon>
        <taxon>Gunneridae</taxon>
        <taxon>Pentapetalae</taxon>
        <taxon>rosids</taxon>
        <taxon>malvids</taxon>
        <taxon>Brassicales</taxon>
        <taxon>Brassicaceae</taxon>
        <taxon>Brassiceae</taxon>
        <taxon>Brassica</taxon>
    </lineage>
</organism>
<gene>
    <name evidence="2" type="ORF">BRAA01T02851Z</name>
    <name evidence="1" type="ORF">BRAPAZ1V2_A01P29300.2</name>
</gene>
<reference evidence="2" key="1">
    <citation type="submission" date="2018-11" db="EMBL/GenBank/DDBJ databases">
        <authorList>
            <consortium name="Genoscope - CEA"/>
            <person name="William W."/>
        </authorList>
    </citation>
    <scope>NUCLEOTIDE SEQUENCE</scope>
</reference>
<feature type="non-terminal residue" evidence="2">
    <location>
        <position position="77"/>
    </location>
</feature>
<feature type="non-terminal residue" evidence="2">
    <location>
        <position position="1"/>
    </location>
</feature>
<protein>
    <submittedName>
        <fullName evidence="1">Uncharacterized protein</fullName>
    </submittedName>
</protein>
<sequence>MFRFSKKLKALKPLIRELGQEKLGNLSKRAKVAHDILCDKQNQTLLNPSSNIKKEAERFFSEFLNQIPGSYQGASVE</sequence>
<proteinExistence type="predicted"/>
<dbReference type="Proteomes" id="UP000694005">
    <property type="component" value="Chromosome A01"/>
</dbReference>
<dbReference type="EMBL" id="LR031571">
    <property type="protein sequence ID" value="VDC76349.1"/>
    <property type="molecule type" value="Genomic_DNA"/>
</dbReference>
<dbReference type="AlphaFoldDB" id="A0A3P5ZCF9"/>
<evidence type="ECO:0000313" key="1">
    <source>
        <dbReference type="EMBL" id="CAG7888854.1"/>
    </source>
</evidence>
<dbReference type="EMBL" id="LS974617">
    <property type="protein sequence ID" value="CAG7888854.1"/>
    <property type="molecule type" value="Genomic_DNA"/>
</dbReference>
<evidence type="ECO:0000313" key="2">
    <source>
        <dbReference type="EMBL" id="VDC76349.1"/>
    </source>
</evidence>
<dbReference type="Gramene" id="A01p29300.2_BraZ1">
    <property type="protein sequence ID" value="A01p29300.2_BraZ1.CDS"/>
    <property type="gene ID" value="A01g29300.2_BraZ1"/>
</dbReference>
<name>A0A3P5ZCF9_BRACM</name>